<keyword evidence="1" id="KW-1133">Transmembrane helix</keyword>
<dbReference type="EMBL" id="OQ829281">
    <property type="protein sequence ID" value="WHS68353.1"/>
    <property type="molecule type" value="Genomic_DNA"/>
</dbReference>
<feature type="transmembrane region" description="Helical" evidence="1">
    <location>
        <begin position="74"/>
        <end position="103"/>
    </location>
</feature>
<accession>A0AAF0KYG3</accession>
<name>A0AAF0KYG3_9CAUD</name>
<evidence type="ECO:0000313" key="2">
    <source>
        <dbReference type="EMBL" id="WHS68353.1"/>
    </source>
</evidence>
<keyword evidence="3" id="KW-1185">Reference proteome</keyword>
<evidence type="ECO:0000256" key="1">
    <source>
        <dbReference type="SAM" id="Phobius"/>
    </source>
</evidence>
<sequence length="159" mass="18645">MIKVNKNGWLHKFNKAMSNLPSSHWDNMSNFCEYFWRTVIHILCMSGLVAVLYAALTMIGGSILGHDNMLTFDWWTWVVAPLIGAFLLCTGGGVVIGIGWLFYYLRDIYRDYRTGTYETRAEKKRRKKERRDSNWIVVMYRSNKDKYCPRVEIVENDKG</sequence>
<evidence type="ECO:0000313" key="3">
    <source>
        <dbReference type="Proteomes" id="UP001223176"/>
    </source>
</evidence>
<dbReference type="Proteomes" id="UP001223176">
    <property type="component" value="Segment"/>
</dbReference>
<keyword evidence="1" id="KW-0472">Membrane</keyword>
<feature type="transmembrane region" description="Helical" evidence="1">
    <location>
        <begin position="34"/>
        <end position="54"/>
    </location>
</feature>
<proteinExistence type="predicted"/>
<protein>
    <submittedName>
        <fullName evidence="2">Uncharacterized protein</fullName>
    </submittedName>
</protein>
<organism evidence="2 3">
    <name type="scientific">phage PKM.Lu.22.1</name>
    <dbReference type="NCBI Taxonomy" id="3049197"/>
    <lineage>
        <taxon>Viruses</taxon>
        <taxon>Duplodnaviria</taxon>
        <taxon>Heunggongvirae</taxon>
        <taxon>Uroviricota</taxon>
        <taxon>Caudoviricetes</taxon>
        <taxon>Grimontviridae</taxon>
    </lineage>
</organism>
<reference evidence="2" key="1">
    <citation type="submission" date="2023-04" db="EMBL/GenBank/DDBJ databases">
        <title>Isolation and Characterization of Novel Plasmid-specific Phages Infecting Bacteria Carrying Diverse Conjugative Plasmids.</title>
        <authorList>
            <person name="Parra B."/>
            <person name="Cockx B."/>
            <person name="Lutz V.T."/>
            <person name="Bronsted L."/>
            <person name="Smets B.F."/>
            <person name="Dechesne A."/>
        </authorList>
    </citation>
    <scope>NUCLEOTIDE SEQUENCE</scope>
</reference>
<keyword evidence="1" id="KW-0812">Transmembrane</keyword>